<name>I3D0C7_9ARCH</name>
<evidence type="ECO:0000313" key="1">
    <source>
        <dbReference type="EMBL" id="EIJ65170.1"/>
    </source>
</evidence>
<sequence length="37" mass="4191">MMKQFGGCFKLEVQMNPLPDFIVVRNVNTLGVITHNV</sequence>
<keyword evidence="2" id="KW-1185">Reference proteome</keyword>
<gene>
    <name evidence="1" type="ORF">BD31_I1623</name>
</gene>
<proteinExistence type="predicted"/>
<dbReference type="EMBL" id="AEXL02000141">
    <property type="protein sequence ID" value="EIJ65170.1"/>
    <property type="molecule type" value="Genomic_DNA"/>
</dbReference>
<dbReference type="Proteomes" id="UP000003423">
    <property type="component" value="Unassembled WGS sequence"/>
</dbReference>
<comment type="caution">
    <text evidence="1">The sequence shown here is derived from an EMBL/GenBank/DDBJ whole genome shotgun (WGS) entry which is preliminary data.</text>
</comment>
<reference evidence="1 2" key="1">
    <citation type="journal article" date="2012" name="J. Bacteriol.">
        <title>Genome sequence of "Candidatus Nitrosopumilus salaria" BD31, an ammonia-oxidizing archaeon from the San Francisco Bay estuary.</title>
        <authorList>
            <person name="Mosier A.C."/>
            <person name="Allen E.E."/>
            <person name="Kim M."/>
            <person name="Ferriera S."/>
            <person name="Francis C.A."/>
        </authorList>
    </citation>
    <scope>NUCLEOTIDE SEQUENCE [LARGE SCALE GENOMIC DNA]</scope>
    <source>
        <strain evidence="1 2">BD31</strain>
    </source>
</reference>
<dbReference type="AlphaFoldDB" id="I3D0C7"/>
<protein>
    <submittedName>
        <fullName evidence="1">Uncharacterized protein</fullName>
    </submittedName>
</protein>
<evidence type="ECO:0000313" key="2">
    <source>
        <dbReference type="Proteomes" id="UP000003423"/>
    </source>
</evidence>
<organism evidence="1 2">
    <name type="scientific">Candidatus Nitrosopumilus salarius BD31</name>
    <dbReference type="NCBI Taxonomy" id="859350"/>
    <lineage>
        <taxon>Archaea</taxon>
        <taxon>Nitrososphaerota</taxon>
        <taxon>Nitrososphaeria</taxon>
        <taxon>Nitrosopumilales</taxon>
        <taxon>Nitrosopumilaceae</taxon>
        <taxon>Nitrosopumilus</taxon>
    </lineage>
</organism>
<accession>I3D0C7</accession>
<dbReference type="PATRIC" id="fig|859350.6.peg.1756"/>